<dbReference type="STRING" id="574349.SAMN05443545_102311"/>
<gene>
    <name evidence="2" type="ORF">SAMN05443545_102311</name>
</gene>
<dbReference type="PROSITE" id="PS50005">
    <property type="entry name" value="TPR"/>
    <property type="match status" value="1"/>
</dbReference>
<dbReference type="EMBL" id="FNNI01000002">
    <property type="protein sequence ID" value="SDW62822.1"/>
    <property type="molecule type" value="Genomic_DNA"/>
</dbReference>
<dbReference type="Proteomes" id="UP000198500">
    <property type="component" value="Unassembled WGS sequence"/>
</dbReference>
<dbReference type="AlphaFoldDB" id="A0A1H2V397"/>
<reference evidence="2 3" key="1">
    <citation type="submission" date="2016-10" db="EMBL/GenBank/DDBJ databases">
        <authorList>
            <person name="de Groot N.N."/>
        </authorList>
    </citation>
    <scope>NUCLEOTIDE SEQUENCE [LARGE SCALE GENOMIC DNA]</scope>
    <source>
        <strain evidence="2 3">DSM 19219</strain>
    </source>
</reference>
<dbReference type="RefSeq" id="WP_092568379.1">
    <property type="nucleotide sequence ID" value="NZ_BMXH01000002.1"/>
</dbReference>
<evidence type="ECO:0000313" key="2">
    <source>
        <dbReference type="EMBL" id="SDW62822.1"/>
    </source>
</evidence>
<evidence type="ECO:0000256" key="1">
    <source>
        <dbReference type="PROSITE-ProRule" id="PRU00339"/>
    </source>
</evidence>
<dbReference type="SUPFAM" id="SSF48452">
    <property type="entry name" value="TPR-like"/>
    <property type="match status" value="1"/>
</dbReference>
<dbReference type="OrthoDB" id="6165736at2"/>
<organism evidence="2 3">
    <name type="scientific">Aidingimonas halophila</name>
    <dbReference type="NCBI Taxonomy" id="574349"/>
    <lineage>
        <taxon>Bacteria</taxon>
        <taxon>Pseudomonadati</taxon>
        <taxon>Pseudomonadota</taxon>
        <taxon>Gammaproteobacteria</taxon>
        <taxon>Oceanospirillales</taxon>
        <taxon>Halomonadaceae</taxon>
        <taxon>Aidingimonas</taxon>
    </lineage>
</organism>
<evidence type="ECO:0000313" key="3">
    <source>
        <dbReference type="Proteomes" id="UP000198500"/>
    </source>
</evidence>
<protein>
    <submittedName>
        <fullName evidence="2">Tfp pilus assembly protein PilF</fullName>
    </submittedName>
</protein>
<feature type="repeat" description="TPR" evidence="1">
    <location>
        <begin position="37"/>
        <end position="70"/>
    </location>
</feature>
<proteinExistence type="predicted"/>
<dbReference type="InterPro" id="IPR019734">
    <property type="entry name" value="TPR_rpt"/>
</dbReference>
<dbReference type="InterPro" id="IPR011990">
    <property type="entry name" value="TPR-like_helical_dom_sf"/>
</dbReference>
<dbReference type="Gene3D" id="1.25.40.10">
    <property type="entry name" value="Tetratricopeptide repeat domain"/>
    <property type="match status" value="1"/>
</dbReference>
<keyword evidence="3" id="KW-1185">Reference proteome</keyword>
<name>A0A1H2V397_9GAMM</name>
<accession>A0A1H2V397</accession>
<keyword evidence="1" id="KW-0802">TPR repeat</keyword>
<sequence>MLKKILLILPMAFLITAYQESGGNDLHDESVELQRQANEEATLGMAESDSDRLSKAIDLIEQSLAADPNNHAALLTRAQIAVYRQNYEIALRNVESAFNIAPNHDSLPLFRCMLIEEVEGENSGKECYSAVEESYVEQHREDSQISANWVGATILGDSHAAPELIEAFLKQEKDKGELEAEMAEMTIESLQDGSYVDQVLMR</sequence>